<protein>
    <recommendedName>
        <fullName evidence="8 10">Protein GrpE</fullName>
    </recommendedName>
    <alternativeName>
        <fullName evidence="9 10">HSP-70 cofactor</fullName>
    </alternativeName>
</protein>
<dbReference type="AlphaFoldDB" id="A0A1G2JQ26"/>
<evidence type="ECO:0000256" key="7">
    <source>
        <dbReference type="ARBA" id="ARBA00053401"/>
    </source>
</evidence>
<evidence type="ECO:0000256" key="9">
    <source>
        <dbReference type="ARBA" id="ARBA00076414"/>
    </source>
</evidence>
<evidence type="ECO:0000256" key="4">
    <source>
        <dbReference type="ARBA" id="ARBA00022490"/>
    </source>
</evidence>
<dbReference type="EMBL" id="MHPU01000009">
    <property type="protein sequence ID" value="OGZ89247.1"/>
    <property type="molecule type" value="Genomic_DNA"/>
</dbReference>
<gene>
    <name evidence="10" type="primary">grpE</name>
    <name evidence="13" type="ORF">A2561_02450</name>
</gene>
<dbReference type="FunFam" id="2.30.22.10:FF:000001">
    <property type="entry name" value="Protein GrpE"/>
    <property type="match status" value="1"/>
</dbReference>
<dbReference type="GO" id="GO:0051082">
    <property type="term" value="F:unfolded protein binding"/>
    <property type="evidence" value="ECO:0007669"/>
    <property type="project" value="TreeGrafter"/>
</dbReference>
<proteinExistence type="inferred from homology"/>
<dbReference type="SUPFAM" id="SSF51064">
    <property type="entry name" value="Head domain of nucleotide exchange factor GrpE"/>
    <property type="match status" value="1"/>
</dbReference>
<name>A0A1G2JQ26_9BACT</name>
<evidence type="ECO:0000256" key="3">
    <source>
        <dbReference type="ARBA" id="ARBA00011738"/>
    </source>
</evidence>
<dbReference type="Gene3D" id="2.30.22.10">
    <property type="entry name" value="Head domain of nucleotide exchange factor GrpE"/>
    <property type="match status" value="1"/>
</dbReference>
<dbReference type="PANTHER" id="PTHR21237:SF23">
    <property type="entry name" value="GRPE PROTEIN HOMOLOG, MITOCHONDRIAL"/>
    <property type="match status" value="1"/>
</dbReference>
<dbReference type="PANTHER" id="PTHR21237">
    <property type="entry name" value="GRPE PROTEIN"/>
    <property type="match status" value="1"/>
</dbReference>
<dbReference type="HAMAP" id="MF_01151">
    <property type="entry name" value="GrpE"/>
    <property type="match status" value="1"/>
</dbReference>
<reference evidence="13 14" key="1">
    <citation type="journal article" date="2016" name="Nat. Commun.">
        <title>Thousands of microbial genomes shed light on interconnected biogeochemical processes in an aquifer system.</title>
        <authorList>
            <person name="Anantharaman K."/>
            <person name="Brown C.T."/>
            <person name="Hug L.A."/>
            <person name="Sharon I."/>
            <person name="Castelle C.J."/>
            <person name="Probst A.J."/>
            <person name="Thomas B.C."/>
            <person name="Singh A."/>
            <person name="Wilkins M.J."/>
            <person name="Karaoz U."/>
            <person name="Brodie E.L."/>
            <person name="Williams K.H."/>
            <person name="Hubbard S.S."/>
            <person name="Banfield J.F."/>
        </authorList>
    </citation>
    <scope>NUCLEOTIDE SEQUENCE [LARGE SCALE GENOMIC DNA]</scope>
</reference>
<comment type="function">
    <text evidence="7 10 11">Participates actively in the response to hyperosmotic and heat shock by preventing the aggregation of stress-denatured proteins, in association with DnaK and GrpE. It is the nucleotide exchange factor for DnaK and may function as a thermosensor. Unfolded proteins bind initially to DnaJ; upon interaction with the DnaJ-bound protein, DnaK hydrolyzes its bound ATP, resulting in the formation of a stable complex. GrpE releases ADP from DnaK; ATP binding to DnaK triggers the release of the substrate protein, thus completing the reaction cycle. Several rounds of ATP-dependent interactions between DnaJ, DnaK and GrpE are required for fully efficient folding.</text>
</comment>
<comment type="caution">
    <text evidence="13">The sequence shown here is derived from an EMBL/GenBank/DDBJ whole genome shotgun (WGS) entry which is preliminary data.</text>
</comment>
<evidence type="ECO:0000256" key="2">
    <source>
        <dbReference type="ARBA" id="ARBA00009054"/>
    </source>
</evidence>
<sequence length="149" mass="17218">MKSQDNIDNNEADELKKKADEYLNNWKRERADFVNYKKDELERTLSLIKHSSEKFVVNLLPILDNLYLAQKHLSDNGLSQVIKQFEEFLKKEGIEPIETDGKMFDPNVMEVVAEIEDEGKESGTVAEEMQKGYKLNEKVLRPAKVSIAK</sequence>
<dbReference type="Gene3D" id="3.90.20.20">
    <property type="match status" value="1"/>
</dbReference>
<dbReference type="GO" id="GO:0051087">
    <property type="term" value="F:protein-folding chaperone binding"/>
    <property type="evidence" value="ECO:0007669"/>
    <property type="project" value="InterPro"/>
</dbReference>
<dbReference type="Proteomes" id="UP000178935">
    <property type="component" value="Unassembled WGS sequence"/>
</dbReference>
<evidence type="ECO:0000256" key="1">
    <source>
        <dbReference type="ARBA" id="ARBA00004496"/>
    </source>
</evidence>
<evidence type="ECO:0000256" key="12">
    <source>
        <dbReference type="RuleBase" id="RU004478"/>
    </source>
</evidence>
<dbReference type="GO" id="GO:0006457">
    <property type="term" value="P:protein folding"/>
    <property type="evidence" value="ECO:0007669"/>
    <property type="project" value="InterPro"/>
</dbReference>
<dbReference type="InterPro" id="IPR000740">
    <property type="entry name" value="GrpE"/>
</dbReference>
<keyword evidence="6 10" id="KW-0143">Chaperone</keyword>
<evidence type="ECO:0000256" key="11">
    <source>
        <dbReference type="RuleBase" id="RU000639"/>
    </source>
</evidence>
<dbReference type="GO" id="GO:0000774">
    <property type="term" value="F:adenyl-nucleotide exchange factor activity"/>
    <property type="evidence" value="ECO:0007669"/>
    <property type="project" value="InterPro"/>
</dbReference>
<keyword evidence="5 10" id="KW-0346">Stress response</keyword>
<dbReference type="GO" id="GO:0042803">
    <property type="term" value="F:protein homodimerization activity"/>
    <property type="evidence" value="ECO:0007669"/>
    <property type="project" value="InterPro"/>
</dbReference>
<evidence type="ECO:0000256" key="5">
    <source>
        <dbReference type="ARBA" id="ARBA00023016"/>
    </source>
</evidence>
<comment type="subcellular location">
    <subcellularLocation>
        <location evidence="1 10">Cytoplasm</location>
    </subcellularLocation>
</comment>
<dbReference type="GO" id="GO:0005737">
    <property type="term" value="C:cytoplasm"/>
    <property type="evidence" value="ECO:0007669"/>
    <property type="project" value="UniProtKB-SubCell"/>
</dbReference>
<dbReference type="InterPro" id="IPR013805">
    <property type="entry name" value="GrpE_CC"/>
</dbReference>
<organism evidence="13 14">
    <name type="scientific">Candidatus Staskawiczbacteria bacterium RIFOXYD1_FULL_32_13</name>
    <dbReference type="NCBI Taxonomy" id="1802234"/>
    <lineage>
        <taxon>Bacteria</taxon>
        <taxon>Candidatus Staskawicziibacteriota</taxon>
    </lineage>
</organism>
<dbReference type="SUPFAM" id="SSF58014">
    <property type="entry name" value="Coiled-coil domain of nucleotide exchange factor GrpE"/>
    <property type="match status" value="1"/>
</dbReference>
<evidence type="ECO:0000256" key="6">
    <source>
        <dbReference type="ARBA" id="ARBA00023186"/>
    </source>
</evidence>
<evidence type="ECO:0000313" key="14">
    <source>
        <dbReference type="Proteomes" id="UP000178935"/>
    </source>
</evidence>
<dbReference type="PRINTS" id="PR00773">
    <property type="entry name" value="GRPEPROTEIN"/>
</dbReference>
<evidence type="ECO:0000313" key="13">
    <source>
        <dbReference type="EMBL" id="OGZ89247.1"/>
    </source>
</evidence>
<dbReference type="Pfam" id="PF01025">
    <property type="entry name" value="GrpE"/>
    <property type="match status" value="1"/>
</dbReference>
<evidence type="ECO:0000256" key="10">
    <source>
        <dbReference type="HAMAP-Rule" id="MF_01151"/>
    </source>
</evidence>
<comment type="similarity">
    <text evidence="2 10 12">Belongs to the GrpE family.</text>
</comment>
<dbReference type="InterPro" id="IPR009012">
    <property type="entry name" value="GrpE_head"/>
</dbReference>
<dbReference type="CDD" id="cd00446">
    <property type="entry name" value="GrpE"/>
    <property type="match status" value="1"/>
</dbReference>
<accession>A0A1G2JQ26</accession>
<keyword evidence="4 10" id="KW-0963">Cytoplasm</keyword>
<evidence type="ECO:0000256" key="8">
    <source>
        <dbReference type="ARBA" id="ARBA00072274"/>
    </source>
</evidence>
<comment type="subunit">
    <text evidence="3 10">Homodimer.</text>
</comment>
<dbReference type="PROSITE" id="PS01071">
    <property type="entry name" value="GRPE"/>
    <property type="match status" value="1"/>
</dbReference>